<dbReference type="RefSeq" id="XP_007485633.1">
    <property type="nucleotide sequence ID" value="XM_007485571.3"/>
</dbReference>
<proteinExistence type="predicted"/>
<evidence type="ECO:0000313" key="3">
    <source>
        <dbReference type="Proteomes" id="UP000002280"/>
    </source>
</evidence>
<evidence type="ECO:0000256" key="1">
    <source>
        <dbReference type="SAM" id="MobiDB-lite"/>
    </source>
</evidence>
<dbReference type="AlphaFoldDB" id="F6TJH7"/>
<dbReference type="Proteomes" id="UP000002280">
    <property type="component" value="Chromosome 2"/>
</dbReference>
<dbReference type="HOGENOM" id="CLU_126074_0_0_1"/>
<gene>
    <name evidence="2" type="primary">COPRS</name>
</gene>
<feature type="region of interest" description="Disordered" evidence="1">
    <location>
        <begin position="49"/>
        <end position="106"/>
    </location>
</feature>
<accession>F6TJH7</accession>
<dbReference type="PANTHER" id="PTHR36461">
    <property type="entry name" value="COORDINATOR OF PRMT5 AND DIFFERENTIATION STIMULATOR"/>
    <property type="match status" value="1"/>
</dbReference>
<reference evidence="2 3" key="1">
    <citation type="journal article" date="2007" name="Nature">
        <title>Genome of the marsupial Monodelphis domestica reveals innovation in non-coding sequences.</title>
        <authorList>
            <person name="Mikkelsen T.S."/>
            <person name="Wakefield M.J."/>
            <person name="Aken B."/>
            <person name="Amemiya C.T."/>
            <person name="Chang J.L."/>
            <person name="Duke S."/>
            <person name="Garber M."/>
            <person name="Gentles A.J."/>
            <person name="Goodstadt L."/>
            <person name="Heger A."/>
            <person name="Jurka J."/>
            <person name="Kamal M."/>
            <person name="Mauceli E."/>
            <person name="Searle S.M."/>
            <person name="Sharpe T."/>
            <person name="Baker M.L."/>
            <person name="Batzer M.A."/>
            <person name="Benos P.V."/>
            <person name="Belov K."/>
            <person name="Clamp M."/>
            <person name="Cook A."/>
            <person name="Cuff J."/>
            <person name="Das R."/>
            <person name="Davidow L."/>
            <person name="Deakin J.E."/>
            <person name="Fazzari M.J."/>
            <person name="Glass J.L."/>
            <person name="Grabherr M."/>
            <person name="Greally J.M."/>
            <person name="Gu W."/>
            <person name="Hore T.A."/>
            <person name="Huttley G.A."/>
            <person name="Kleber M."/>
            <person name="Jirtle R.L."/>
            <person name="Koina E."/>
            <person name="Lee J.T."/>
            <person name="Mahony S."/>
            <person name="Marra M.A."/>
            <person name="Miller R.D."/>
            <person name="Nicholls R.D."/>
            <person name="Oda M."/>
            <person name="Papenfuss A.T."/>
            <person name="Parra Z.E."/>
            <person name="Pollock D.D."/>
            <person name="Ray D.A."/>
            <person name="Schein J.E."/>
            <person name="Speed T.P."/>
            <person name="Thompson K."/>
            <person name="VandeBerg J.L."/>
            <person name="Wade C.M."/>
            <person name="Walker J.A."/>
            <person name="Waters P.D."/>
            <person name="Webber C."/>
            <person name="Weidman J.R."/>
            <person name="Xie X."/>
            <person name="Zody M.C."/>
            <person name="Baldwin J."/>
            <person name="Abdouelleil A."/>
            <person name="Abdulkadir J."/>
            <person name="Abebe A."/>
            <person name="Abera B."/>
            <person name="Abreu J."/>
            <person name="Acer S.C."/>
            <person name="Aftuck L."/>
            <person name="Alexander A."/>
            <person name="An P."/>
            <person name="Anderson E."/>
            <person name="Anderson S."/>
            <person name="Arachi H."/>
            <person name="Azer M."/>
            <person name="Bachantsang P."/>
            <person name="Barry A."/>
            <person name="Bayul T."/>
            <person name="Berlin A."/>
            <person name="Bessette D."/>
            <person name="Bloom T."/>
            <person name="Bloom T."/>
            <person name="Boguslavskiy L."/>
            <person name="Bonnet C."/>
            <person name="Boukhgalter B."/>
            <person name="Bourzgui I."/>
            <person name="Brown A."/>
            <person name="Cahill P."/>
            <person name="Channer S."/>
            <person name="Cheshatsang Y."/>
            <person name="Chuda L."/>
            <person name="Citroen M."/>
            <person name="Collymore A."/>
            <person name="Cooke P."/>
            <person name="Costello M."/>
            <person name="D'Aco K."/>
            <person name="Daza R."/>
            <person name="De Haan G."/>
            <person name="DeGray S."/>
            <person name="DeMaso C."/>
            <person name="Dhargay N."/>
            <person name="Dooley K."/>
            <person name="Dooley E."/>
            <person name="Doricent M."/>
            <person name="Dorje P."/>
            <person name="Dorjee K."/>
            <person name="Dupes A."/>
            <person name="Elong R."/>
            <person name="Falk J."/>
            <person name="Farina A."/>
            <person name="Faro S."/>
            <person name="Ferguson D."/>
            <person name="Fisher S."/>
            <person name="Foley C.D."/>
            <person name="Franke A."/>
            <person name="Friedrich D."/>
            <person name="Gadbois L."/>
            <person name="Gearin G."/>
            <person name="Gearin C.R."/>
            <person name="Giannoukos G."/>
            <person name="Goode T."/>
            <person name="Graham J."/>
            <person name="Grandbois E."/>
            <person name="Grewal S."/>
            <person name="Gyaltsen K."/>
            <person name="Hafez N."/>
            <person name="Hagos B."/>
            <person name="Hall J."/>
            <person name="Henson C."/>
            <person name="Hollinger A."/>
            <person name="Honan T."/>
            <person name="Huard M.D."/>
            <person name="Hughes L."/>
            <person name="Hurhula B."/>
            <person name="Husby M.E."/>
            <person name="Kamat A."/>
            <person name="Kanga B."/>
            <person name="Kashin S."/>
            <person name="Khazanovich D."/>
            <person name="Kisner P."/>
            <person name="Lance K."/>
            <person name="Lara M."/>
            <person name="Lee W."/>
            <person name="Lennon N."/>
            <person name="Letendre F."/>
            <person name="LeVine R."/>
            <person name="Lipovsky A."/>
            <person name="Liu X."/>
            <person name="Liu J."/>
            <person name="Liu S."/>
            <person name="Lokyitsang T."/>
            <person name="Lokyitsang Y."/>
            <person name="Lubonja R."/>
            <person name="Lui A."/>
            <person name="MacDonald P."/>
            <person name="Magnisalis V."/>
            <person name="Maru K."/>
            <person name="Matthews C."/>
            <person name="McCusker W."/>
            <person name="McDonough S."/>
            <person name="Mehta T."/>
            <person name="Meldrim J."/>
            <person name="Meneus L."/>
            <person name="Mihai O."/>
            <person name="Mihalev A."/>
            <person name="Mihova T."/>
            <person name="Mittelman R."/>
            <person name="Mlenga V."/>
            <person name="Montmayeur A."/>
            <person name="Mulrain L."/>
            <person name="Navidi A."/>
            <person name="Naylor J."/>
            <person name="Negash T."/>
            <person name="Nguyen T."/>
            <person name="Nguyen N."/>
            <person name="Nicol R."/>
            <person name="Norbu C."/>
            <person name="Norbu N."/>
            <person name="Novod N."/>
            <person name="O'Neill B."/>
            <person name="Osman S."/>
            <person name="Markiewicz E."/>
            <person name="Oyono O.L."/>
            <person name="Patti C."/>
            <person name="Phunkhang P."/>
            <person name="Pierre F."/>
            <person name="Priest M."/>
            <person name="Raghuraman S."/>
            <person name="Rege F."/>
            <person name="Reyes R."/>
            <person name="Rise C."/>
            <person name="Rogov P."/>
            <person name="Ross K."/>
            <person name="Ryan E."/>
            <person name="Settipalli S."/>
            <person name="Shea T."/>
            <person name="Sherpa N."/>
            <person name="Shi L."/>
            <person name="Shih D."/>
            <person name="Sparrow T."/>
            <person name="Spaulding J."/>
            <person name="Stalker J."/>
            <person name="Stange-Thomann N."/>
            <person name="Stavropoulos S."/>
            <person name="Stone C."/>
            <person name="Strader C."/>
            <person name="Tesfaye S."/>
            <person name="Thomson T."/>
            <person name="Thoulutsang Y."/>
            <person name="Thoulutsang D."/>
            <person name="Topham K."/>
            <person name="Topping I."/>
            <person name="Tsamla T."/>
            <person name="Vassiliev H."/>
            <person name="Vo A."/>
            <person name="Wangchuk T."/>
            <person name="Wangdi T."/>
            <person name="Weiand M."/>
            <person name="Wilkinson J."/>
            <person name="Wilson A."/>
            <person name="Yadav S."/>
            <person name="Young G."/>
            <person name="Yu Q."/>
            <person name="Zembek L."/>
            <person name="Zhong D."/>
            <person name="Zimmer A."/>
            <person name="Zwirko Z."/>
            <person name="Jaffe D.B."/>
            <person name="Alvarez P."/>
            <person name="Brockman W."/>
            <person name="Butler J."/>
            <person name="Chin C."/>
            <person name="Gnerre S."/>
            <person name="MacCallum I."/>
            <person name="Graves J.A."/>
            <person name="Ponting C.P."/>
            <person name="Breen M."/>
            <person name="Samollow P.B."/>
            <person name="Lander E.S."/>
            <person name="Lindblad-Toh K."/>
        </authorList>
    </citation>
    <scope>NUCLEOTIDE SEQUENCE [LARGE SCALE GENOMIC DNA]</scope>
</reference>
<protein>
    <submittedName>
        <fullName evidence="2">Coordinator of PRMT5 and differentiation stimulator</fullName>
    </submittedName>
</protein>
<dbReference type="Ensembl" id="ENSMODT00000040129.3">
    <property type="protein sequence ID" value="ENSMODP00000038529.2"/>
    <property type="gene ID" value="ENSMODG00000025696.3"/>
</dbReference>
<dbReference type="GO" id="GO:0042393">
    <property type="term" value="F:histone binding"/>
    <property type="evidence" value="ECO:0000318"/>
    <property type="project" value="GO_Central"/>
</dbReference>
<dbReference type="PANTHER" id="PTHR36461:SF1">
    <property type="entry name" value="COORDINATOR OF PRMT5 AND DIFFERENTIATION STIMULATOR"/>
    <property type="match status" value="1"/>
</dbReference>
<dbReference type="GeneID" id="103101092"/>
<dbReference type="KEGG" id="mdo:103101092"/>
<dbReference type="InParanoid" id="F6TJH7"/>
<dbReference type="STRING" id="13616.ENSMODP00000038529"/>
<dbReference type="GeneTree" id="ENSGT00390000007384"/>
<dbReference type="GO" id="GO:0005634">
    <property type="term" value="C:nucleus"/>
    <property type="evidence" value="ECO:0000318"/>
    <property type="project" value="GO_Central"/>
</dbReference>
<organism evidence="2 3">
    <name type="scientific">Monodelphis domestica</name>
    <name type="common">Gray short-tailed opossum</name>
    <dbReference type="NCBI Taxonomy" id="13616"/>
    <lineage>
        <taxon>Eukaryota</taxon>
        <taxon>Metazoa</taxon>
        <taxon>Chordata</taxon>
        <taxon>Craniata</taxon>
        <taxon>Vertebrata</taxon>
        <taxon>Euteleostomi</taxon>
        <taxon>Mammalia</taxon>
        <taxon>Metatheria</taxon>
        <taxon>Didelphimorphia</taxon>
        <taxon>Didelphidae</taxon>
        <taxon>Monodelphis</taxon>
    </lineage>
</organism>
<sequence>MGRCGRQAPPRTGHVTRTLPLASHWPFRVAFRPAAWGGRHVGAAAAAAPAPQGLAGMEPRAAGTGGGWRPAASEGESQLPLAARALEEEAPSEPEPEPQPQEEPPRAAAVNLAMSDHFYQKKEGDEDEVMKWRPKLACGAQNVPILGEVDHPDEDEVQDYGDSEEDLNWELEDRVENSLPPEPRAEPPVKEDWDTELILDQGNPYGAEDIHRASIQDFCLWAPRAQQGDLIYDPSWHHPAPLTPHYSKMVFETGQFDDAED</sequence>
<dbReference type="Bgee" id="ENSMODG00000025696">
    <property type="expression patterns" value="Expressed in heart and 19 other cell types or tissues"/>
</dbReference>
<name>F6TJH7_MONDO</name>
<dbReference type="InterPro" id="IPR029289">
    <property type="entry name" value="COPR5"/>
</dbReference>
<dbReference type="eggNOG" id="ENOG502ST7I">
    <property type="taxonomic scope" value="Eukaryota"/>
</dbReference>
<reference evidence="2" key="2">
    <citation type="submission" date="2025-08" db="UniProtKB">
        <authorList>
            <consortium name="Ensembl"/>
        </authorList>
    </citation>
    <scope>IDENTIFICATION</scope>
</reference>
<dbReference type="OrthoDB" id="9451728at2759"/>
<dbReference type="FunCoup" id="F6TJH7">
    <property type="interactions" value="418"/>
</dbReference>
<reference evidence="2" key="3">
    <citation type="submission" date="2025-09" db="UniProtKB">
        <authorList>
            <consortium name="Ensembl"/>
        </authorList>
    </citation>
    <scope>IDENTIFICATION</scope>
</reference>
<dbReference type="CTD" id="55352"/>
<evidence type="ECO:0000313" key="2">
    <source>
        <dbReference type="Ensembl" id="ENSMODP00000038529.2"/>
    </source>
</evidence>
<keyword evidence="3" id="KW-1185">Reference proteome</keyword>
<dbReference type="Pfam" id="PF15340">
    <property type="entry name" value="COPR5"/>
    <property type="match status" value="1"/>
</dbReference>